<reference evidence="1 2" key="1">
    <citation type="journal article" date="2019" name="Sci. Rep.">
        <title>Orb-weaving spider Araneus ventricosus genome elucidates the spidroin gene catalogue.</title>
        <authorList>
            <person name="Kono N."/>
            <person name="Nakamura H."/>
            <person name="Ohtoshi R."/>
            <person name="Moran D.A.P."/>
            <person name="Shinohara A."/>
            <person name="Yoshida Y."/>
            <person name="Fujiwara M."/>
            <person name="Mori M."/>
            <person name="Tomita M."/>
            <person name="Arakawa K."/>
        </authorList>
    </citation>
    <scope>NUCLEOTIDE SEQUENCE [LARGE SCALE GENOMIC DNA]</scope>
</reference>
<dbReference type="EMBL" id="BGPR01055188">
    <property type="protein sequence ID" value="GBO31812.1"/>
    <property type="molecule type" value="Genomic_DNA"/>
</dbReference>
<sequence length="99" mass="10855">MNWFGRLVVKGAGSGIRALSILSPFKTDEVQQAPYNTDFQGNQVSNLEPFGFDADTLSLGHSAPQSFSDFTYAIKDLSRESDSYDAGLLTFDAMCIYIS</sequence>
<proteinExistence type="predicted"/>
<organism evidence="1 2">
    <name type="scientific">Araneus ventricosus</name>
    <name type="common">Orbweaver spider</name>
    <name type="synonym">Epeira ventricosa</name>
    <dbReference type="NCBI Taxonomy" id="182803"/>
    <lineage>
        <taxon>Eukaryota</taxon>
        <taxon>Metazoa</taxon>
        <taxon>Ecdysozoa</taxon>
        <taxon>Arthropoda</taxon>
        <taxon>Chelicerata</taxon>
        <taxon>Arachnida</taxon>
        <taxon>Araneae</taxon>
        <taxon>Araneomorphae</taxon>
        <taxon>Entelegynae</taxon>
        <taxon>Araneoidea</taxon>
        <taxon>Araneidae</taxon>
        <taxon>Araneus</taxon>
    </lineage>
</organism>
<dbReference type="AlphaFoldDB" id="A0A4Y2W487"/>
<protein>
    <submittedName>
        <fullName evidence="1">Uncharacterized protein</fullName>
    </submittedName>
</protein>
<dbReference type="Proteomes" id="UP000499080">
    <property type="component" value="Unassembled WGS sequence"/>
</dbReference>
<evidence type="ECO:0000313" key="1">
    <source>
        <dbReference type="EMBL" id="GBO31812.1"/>
    </source>
</evidence>
<accession>A0A4Y2W487</accession>
<gene>
    <name evidence="1" type="ORF">AVEN_208164_1</name>
</gene>
<keyword evidence="2" id="KW-1185">Reference proteome</keyword>
<evidence type="ECO:0000313" key="2">
    <source>
        <dbReference type="Proteomes" id="UP000499080"/>
    </source>
</evidence>
<comment type="caution">
    <text evidence="1">The sequence shown here is derived from an EMBL/GenBank/DDBJ whole genome shotgun (WGS) entry which is preliminary data.</text>
</comment>
<name>A0A4Y2W487_ARAVE</name>